<dbReference type="InterPro" id="IPR036390">
    <property type="entry name" value="WH_DNA-bd_sf"/>
</dbReference>
<dbReference type="Pfam" id="PF01022">
    <property type="entry name" value="HTH_5"/>
    <property type="match status" value="1"/>
</dbReference>
<accession>A0A943I3E5</accession>
<evidence type="ECO:0000256" key="2">
    <source>
        <dbReference type="ARBA" id="ARBA00023125"/>
    </source>
</evidence>
<evidence type="ECO:0000313" key="5">
    <source>
        <dbReference type="EMBL" id="MBS5518782.1"/>
    </source>
</evidence>
<keyword evidence="1" id="KW-0805">Transcription regulation</keyword>
<protein>
    <submittedName>
        <fullName evidence="5">Helix-turn-helix transcriptional regulator</fullName>
    </submittedName>
</protein>
<sequence>MTDSYQDLARLLKALSNPKRLAIVDMLSCGERCACDLLDYFPVTYPTLSHDMKALLACGICTSRKSGKNTYYALCADTLEKFEGALHHIPSPKKDCICFLQKKGDCTCGS</sequence>
<dbReference type="InterPro" id="IPR011991">
    <property type="entry name" value="ArsR-like_HTH"/>
</dbReference>
<reference evidence="5" key="1">
    <citation type="submission" date="2021-02" db="EMBL/GenBank/DDBJ databases">
        <title>Infant gut strain persistence is associated with maternal origin, phylogeny, and functional potential including surface adhesion and iron acquisition.</title>
        <authorList>
            <person name="Lou Y.C."/>
        </authorList>
    </citation>
    <scope>NUCLEOTIDE SEQUENCE</scope>
    <source>
        <strain evidence="5">L3_106_000M1_dasL3_106_000M1_concoct_15</strain>
    </source>
</reference>
<dbReference type="NCBIfam" id="NF033788">
    <property type="entry name" value="HTH_metalloreg"/>
    <property type="match status" value="1"/>
</dbReference>
<dbReference type="PANTHER" id="PTHR33154">
    <property type="entry name" value="TRANSCRIPTIONAL REGULATOR, ARSR FAMILY"/>
    <property type="match status" value="1"/>
</dbReference>
<dbReference type="InterPro" id="IPR051081">
    <property type="entry name" value="HTH_MetalResp_TranReg"/>
</dbReference>
<comment type="caution">
    <text evidence="5">The sequence shown here is derived from an EMBL/GenBank/DDBJ whole genome shotgun (WGS) entry which is preliminary data.</text>
</comment>
<evidence type="ECO:0000256" key="3">
    <source>
        <dbReference type="ARBA" id="ARBA00023163"/>
    </source>
</evidence>
<dbReference type="EMBL" id="JAGZCZ010000001">
    <property type="protein sequence ID" value="MBS5518782.1"/>
    <property type="molecule type" value="Genomic_DNA"/>
</dbReference>
<dbReference type="Gene3D" id="1.10.10.10">
    <property type="entry name" value="Winged helix-like DNA-binding domain superfamily/Winged helix DNA-binding domain"/>
    <property type="match status" value="1"/>
</dbReference>
<proteinExistence type="predicted"/>
<dbReference type="PRINTS" id="PR00778">
    <property type="entry name" value="HTHARSR"/>
</dbReference>
<name>A0A943I3E5_9FIRM</name>
<dbReference type="SUPFAM" id="SSF46785">
    <property type="entry name" value="Winged helix' DNA-binding domain"/>
    <property type="match status" value="1"/>
</dbReference>
<evidence type="ECO:0000259" key="4">
    <source>
        <dbReference type="PROSITE" id="PS50987"/>
    </source>
</evidence>
<feature type="domain" description="HTH arsR-type" evidence="4">
    <location>
        <begin position="1"/>
        <end position="93"/>
    </location>
</feature>
<dbReference type="PROSITE" id="PS50987">
    <property type="entry name" value="HTH_ARSR_2"/>
    <property type="match status" value="1"/>
</dbReference>
<organism evidence="5 6">
    <name type="scientific">Acidaminococcus intestini</name>
    <dbReference type="NCBI Taxonomy" id="187327"/>
    <lineage>
        <taxon>Bacteria</taxon>
        <taxon>Bacillati</taxon>
        <taxon>Bacillota</taxon>
        <taxon>Negativicutes</taxon>
        <taxon>Acidaminococcales</taxon>
        <taxon>Acidaminococcaceae</taxon>
        <taxon>Acidaminococcus</taxon>
    </lineage>
</organism>
<dbReference type="GO" id="GO:0003700">
    <property type="term" value="F:DNA-binding transcription factor activity"/>
    <property type="evidence" value="ECO:0007669"/>
    <property type="project" value="InterPro"/>
</dbReference>
<evidence type="ECO:0000313" key="6">
    <source>
        <dbReference type="Proteomes" id="UP000754226"/>
    </source>
</evidence>
<dbReference type="Proteomes" id="UP000754226">
    <property type="component" value="Unassembled WGS sequence"/>
</dbReference>
<dbReference type="InterPro" id="IPR001845">
    <property type="entry name" value="HTH_ArsR_DNA-bd_dom"/>
</dbReference>
<dbReference type="CDD" id="cd00090">
    <property type="entry name" value="HTH_ARSR"/>
    <property type="match status" value="1"/>
</dbReference>
<dbReference type="AlphaFoldDB" id="A0A943I3E5"/>
<gene>
    <name evidence="5" type="ORF">KHX13_00280</name>
</gene>
<evidence type="ECO:0000256" key="1">
    <source>
        <dbReference type="ARBA" id="ARBA00023015"/>
    </source>
</evidence>
<dbReference type="InterPro" id="IPR036388">
    <property type="entry name" value="WH-like_DNA-bd_sf"/>
</dbReference>
<dbReference type="GO" id="GO:0003677">
    <property type="term" value="F:DNA binding"/>
    <property type="evidence" value="ECO:0007669"/>
    <property type="project" value="UniProtKB-KW"/>
</dbReference>
<dbReference type="PANTHER" id="PTHR33154:SF18">
    <property type="entry name" value="ARSENICAL RESISTANCE OPERON REPRESSOR"/>
    <property type="match status" value="1"/>
</dbReference>
<keyword evidence="3" id="KW-0804">Transcription</keyword>
<dbReference type="SMART" id="SM00418">
    <property type="entry name" value="HTH_ARSR"/>
    <property type="match status" value="1"/>
</dbReference>
<keyword evidence="2" id="KW-0238">DNA-binding</keyword>